<evidence type="ECO:0000313" key="10">
    <source>
        <dbReference type="EMBL" id="KAF2560668.1"/>
    </source>
</evidence>
<dbReference type="InterPro" id="IPR052422">
    <property type="entry name" value="Auxin_Ser/Thr_Kinase"/>
</dbReference>
<protein>
    <recommendedName>
        <fullName evidence="11">Leucine-rich repeat-containing N-terminal plant-type domain-containing protein</fullName>
    </recommendedName>
</protein>
<evidence type="ECO:0000256" key="3">
    <source>
        <dbReference type="ARBA" id="ARBA00022692"/>
    </source>
</evidence>
<evidence type="ECO:0000256" key="1">
    <source>
        <dbReference type="ARBA" id="ARBA00004167"/>
    </source>
</evidence>
<keyword evidence="6" id="KW-1133">Transmembrane helix</keyword>
<proteinExistence type="predicted"/>
<keyword evidence="5" id="KW-0677">Repeat</keyword>
<keyword evidence="3" id="KW-0812">Transmembrane</keyword>
<accession>A0A8S9I050</accession>
<comment type="subcellular location">
    <subcellularLocation>
        <location evidence="1">Membrane</location>
        <topology evidence="1">Single-pass membrane protein</topology>
    </subcellularLocation>
</comment>
<keyword evidence="9" id="KW-0325">Glycoprotein</keyword>
<keyword evidence="8" id="KW-0675">Receptor</keyword>
<evidence type="ECO:0000256" key="8">
    <source>
        <dbReference type="ARBA" id="ARBA00023170"/>
    </source>
</evidence>
<evidence type="ECO:0000256" key="6">
    <source>
        <dbReference type="ARBA" id="ARBA00022989"/>
    </source>
</evidence>
<evidence type="ECO:0008006" key="11">
    <source>
        <dbReference type="Google" id="ProtNLM"/>
    </source>
</evidence>
<evidence type="ECO:0000256" key="9">
    <source>
        <dbReference type="ARBA" id="ARBA00023180"/>
    </source>
</evidence>
<dbReference type="PANTHER" id="PTHR47986">
    <property type="entry name" value="OSJNBA0070M12.3 PROTEIN"/>
    <property type="match status" value="1"/>
</dbReference>
<dbReference type="Gene3D" id="3.80.10.10">
    <property type="entry name" value="Ribonuclease Inhibitor"/>
    <property type="match status" value="1"/>
</dbReference>
<dbReference type="EMBL" id="QGKY02001250">
    <property type="protein sequence ID" value="KAF2560668.1"/>
    <property type="molecule type" value="Genomic_DNA"/>
</dbReference>
<sequence length="130" mass="14750">MFPPLLTKLCIFSDQRRRSTMQALKSSLNLTKDVDWSNPNPCKWPTVQRAASNRVTRIQLKTKGIRGILPPNLQTLTELIVLELFQNQISSLIPNLSGLTWLQTLNLHDNLFDSVPKKLTSRTTLSLPGR</sequence>
<evidence type="ECO:0000256" key="5">
    <source>
        <dbReference type="ARBA" id="ARBA00022737"/>
    </source>
</evidence>
<dbReference type="InterPro" id="IPR032675">
    <property type="entry name" value="LRR_dom_sf"/>
</dbReference>
<dbReference type="InterPro" id="IPR001611">
    <property type="entry name" value="Leu-rich_rpt"/>
</dbReference>
<name>A0A8S9I050_BRACR</name>
<dbReference type="PROSITE" id="PS51450">
    <property type="entry name" value="LRR"/>
    <property type="match status" value="1"/>
</dbReference>
<organism evidence="10">
    <name type="scientific">Brassica cretica</name>
    <name type="common">Mustard</name>
    <dbReference type="NCBI Taxonomy" id="69181"/>
    <lineage>
        <taxon>Eukaryota</taxon>
        <taxon>Viridiplantae</taxon>
        <taxon>Streptophyta</taxon>
        <taxon>Embryophyta</taxon>
        <taxon>Tracheophyta</taxon>
        <taxon>Spermatophyta</taxon>
        <taxon>Magnoliopsida</taxon>
        <taxon>eudicotyledons</taxon>
        <taxon>Gunneridae</taxon>
        <taxon>Pentapetalae</taxon>
        <taxon>rosids</taxon>
        <taxon>malvids</taxon>
        <taxon>Brassicales</taxon>
        <taxon>Brassicaceae</taxon>
        <taxon>Brassiceae</taxon>
        <taxon>Brassica</taxon>
    </lineage>
</organism>
<dbReference type="GO" id="GO:0016020">
    <property type="term" value="C:membrane"/>
    <property type="evidence" value="ECO:0007669"/>
    <property type="project" value="UniProtKB-SubCell"/>
</dbReference>
<evidence type="ECO:0000256" key="2">
    <source>
        <dbReference type="ARBA" id="ARBA00022614"/>
    </source>
</evidence>
<keyword evidence="7" id="KW-0472">Membrane</keyword>
<reference evidence="10" key="1">
    <citation type="submission" date="2019-12" db="EMBL/GenBank/DDBJ databases">
        <title>Genome sequencing and annotation of Brassica cretica.</title>
        <authorList>
            <person name="Studholme D.J."/>
            <person name="Sarris P.F."/>
        </authorList>
    </citation>
    <scope>NUCLEOTIDE SEQUENCE</scope>
    <source>
        <strain evidence="10">PFS-102/07</strain>
        <tissue evidence="10">Leaf</tissue>
    </source>
</reference>
<evidence type="ECO:0000256" key="7">
    <source>
        <dbReference type="ARBA" id="ARBA00023136"/>
    </source>
</evidence>
<comment type="caution">
    <text evidence="10">The sequence shown here is derived from an EMBL/GenBank/DDBJ whole genome shotgun (WGS) entry which is preliminary data.</text>
</comment>
<gene>
    <name evidence="10" type="ORF">F2Q70_00016451</name>
</gene>
<keyword evidence="2" id="KW-0433">Leucine-rich repeat</keyword>
<evidence type="ECO:0000256" key="4">
    <source>
        <dbReference type="ARBA" id="ARBA00022729"/>
    </source>
</evidence>
<keyword evidence="4" id="KW-0732">Signal</keyword>
<dbReference type="SUPFAM" id="SSF52058">
    <property type="entry name" value="L domain-like"/>
    <property type="match status" value="1"/>
</dbReference>
<dbReference type="PANTHER" id="PTHR47986:SF24">
    <property type="entry name" value="RECEPTOR-LIKE KINASE TMK3"/>
    <property type="match status" value="1"/>
</dbReference>
<dbReference type="AlphaFoldDB" id="A0A8S9I050"/>